<evidence type="ECO:0000313" key="5">
    <source>
        <dbReference type="Proteomes" id="UP000184501"/>
    </source>
</evidence>
<accession>A0A1M4V8D9</accession>
<dbReference type="InterPro" id="IPR012533">
    <property type="entry name" value="YcnI-copper_dom"/>
</dbReference>
<evidence type="ECO:0000256" key="2">
    <source>
        <dbReference type="SAM" id="SignalP"/>
    </source>
</evidence>
<dbReference type="Proteomes" id="UP000184501">
    <property type="component" value="Unassembled WGS sequence"/>
</dbReference>
<keyword evidence="1" id="KW-0472">Membrane</keyword>
<sequence length="238" mass="24588">MSTHRFLVRAGVLTTAGLATLLASAGLASAHVTVQPGEAAQGGYAKVAFRVPNERPTAGTVKLEVTLPKDKPLTSVLTKPLPGWKSEVTKTKLDKPIESHGRKIEEVVSAITWTADSGTRINPGEFQEFEVSLGQLPKDADQLVLPAVQTYDNGEVVRWDAPPPAKGGEEPNFPAPALKLVAKKEDSQATATGAATTNAAATDGTDNAARWLGGAGLAVGALGLGLGLGAAARGRRKA</sequence>
<feature type="domain" description="YncI copper-binding" evidence="3">
    <location>
        <begin position="31"/>
        <end position="180"/>
    </location>
</feature>
<dbReference type="STRING" id="2017.SAMN05444320_101680"/>
<dbReference type="InterPro" id="IPR038507">
    <property type="entry name" value="YcnI-like_sf"/>
</dbReference>
<evidence type="ECO:0000313" key="4">
    <source>
        <dbReference type="EMBL" id="SHE65261.1"/>
    </source>
</evidence>
<dbReference type="OrthoDB" id="9810871at2"/>
<dbReference type="AlphaFoldDB" id="A0A1M4V8D9"/>
<keyword evidence="5" id="KW-1185">Reference proteome</keyword>
<organism evidence="4 5">
    <name type="scientific">Streptoalloteichus hindustanus</name>
    <dbReference type="NCBI Taxonomy" id="2017"/>
    <lineage>
        <taxon>Bacteria</taxon>
        <taxon>Bacillati</taxon>
        <taxon>Actinomycetota</taxon>
        <taxon>Actinomycetes</taxon>
        <taxon>Pseudonocardiales</taxon>
        <taxon>Pseudonocardiaceae</taxon>
        <taxon>Streptoalloteichus</taxon>
    </lineage>
</organism>
<reference evidence="4 5" key="1">
    <citation type="submission" date="2016-11" db="EMBL/GenBank/DDBJ databases">
        <authorList>
            <person name="Jaros S."/>
            <person name="Januszkiewicz K."/>
            <person name="Wedrychowicz H."/>
        </authorList>
    </citation>
    <scope>NUCLEOTIDE SEQUENCE [LARGE SCALE GENOMIC DNA]</scope>
    <source>
        <strain evidence="4 5">DSM 44523</strain>
    </source>
</reference>
<dbReference type="CDD" id="cd08545">
    <property type="entry name" value="YcnI_like"/>
    <property type="match status" value="1"/>
</dbReference>
<name>A0A1M4V8D9_STRHI</name>
<protein>
    <submittedName>
        <fullName evidence="4">Uncharacterized protein YcnI</fullName>
    </submittedName>
</protein>
<feature type="transmembrane region" description="Helical" evidence="1">
    <location>
        <begin position="211"/>
        <end position="232"/>
    </location>
</feature>
<keyword evidence="1" id="KW-1133">Transmembrane helix</keyword>
<proteinExistence type="predicted"/>
<dbReference type="Gene3D" id="2.60.40.2230">
    <property type="entry name" value="Uncharacterised protein YcnI-like PF07987, DUF1775"/>
    <property type="match status" value="1"/>
</dbReference>
<dbReference type="Pfam" id="PF07987">
    <property type="entry name" value="DUF1775"/>
    <property type="match status" value="1"/>
</dbReference>
<feature type="chain" id="PRO_5039411722" evidence="2">
    <location>
        <begin position="31"/>
        <end position="238"/>
    </location>
</feature>
<feature type="signal peptide" evidence="2">
    <location>
        <begin position="1"/>
        <end position="30"/>
    </location>
</feature>
<evidence type="ECO:0000256" key="1">
    <source>
        <dbReference type="SAM" id="Phobius"/>
    </source>
</evidence>
<dbReference type="EMBL" id="FQVN01000001">
    <property type="protein sequence ID" value="SHE65261.1"/>
    <property type="molecule type" value="Genomic_DNA"/>
</dbReference>
<keyword evidence="2" id="KW-0732">Signal</keyword>
<gene>
    <name evidence="4" type="ORF">SAMN05444320_101680</name>
</gene>
<evidence type="ECO:0000259" key="3">
    <source>
        <dbReference type="Pfam" id="PF07987"/>
    </source>
</evidence>
<keyword evidence="1" id="KW-0812">Transmembrane</keyword>
<dbReference type="RefSeq" id="WP_073479796.1">
    <property type="nucleotide sequence ID" value="NZ_FQVN01000001.1"/>
</dbReference>